<organism evidence="1 2">
    <name type="scientific">Elysia crispata</name>
    <name type="common">lettuce slug</name>
    <dbReference type="NCBI Taxonomy" id="231223"/>
    <lineage>
        <taxon>Eukaryota</taxon>
        <taxon>Metazoa</taxon>
        <taxon>Spiralia</taxon>
        <taxon>Lophotrochozoa</taxon>
        <taxon>Mollusca</taxon>
        <taxon>Gastropoda</taxon>
        <taxon>Heterobranchia</taxon>
        <taxon>Euthyneura</taxon>
        <taxon>Panpulmonata</taxon>
        <taxon>Sacoglossa</taxon>
        <taxon>Placobranchoidea</taxon>
        <taxon>Plakobranchidae</taxon>
        <taxon>Elysia</taxon>
    </lineage>
</organism>
<proteinExistence type="predicted"/>
<dbReference type="EMBL" id="JAWDGP010000750">
    <property type="protein sequence ID" value="KAK3797626.1"/>
    <property type="molecule type" value="Genomic_DNA"/>
</dbReference>
<dbReference type="Proteomes" id="UP001283361">
    <property type="component" value="Unassembled WGS sequence"/>
</dbReference>
<accession>A0AAE1E807</accession>
<dbReference type="AlphaFoldDB" id="A0AAE1E807"/>
<evidence type="ECO:0000313" key="2">
    <source>
        <dbReference type="Proteomes" id="UP001283361"/>
    </source>
</evidence>
<reference evidence="1" key="1">
    <citation type="journal article" date="2023" name="G3 (Bethesda)">
        <title>A reference genome for the long-term kleptoplast-retaining sea slug Elysia crispata morphotype clarki.</title>
        <authorList>
            <person name="Eastman K.E."/>
            <person name="Pendleton A.L."/>
            <person name="Shaikh M.A."/>
            <person name="Suttiyut T."/>
            <person name="Ogas R."/>
            <person name="Tomko P."/>
            <person name="Gavelis G."/>
            <person name="Widhalm J.R."/>
            <person name="Wisecaver J.H."/>
        </authorList>
    </citation>
    <scope>NUCLEOTIDE SEQUENCE</scope>
    <source>
        <strain evidence="1">ECLA1</strain>
    </source>
</reference>
<gene>
    <name evidence="1" type="ORF">RRG08_054652</name>
</gene>
<protein>
    <submittedName>
        <fullName evidence="1">Uncharacterized protein</fullName>
    </submittedName>
</protein>
<comment type="caution">
    <text evidence="1">The sequence shown here is derived from an EMBL/GenBank/DDBJ whole genome shotgun (WGS) entry which is preliminary data.</text>
</comment>
<name>A0AAE1E807_9GAST</name>
<keyword evidence="2" id="KW-1185">Reference proteome</keyword>
<evidence type="ECO:0000313" key="1">
    <source>
        <dbReference type="EMBL" id="KAK3797626.1"/>
    </source>
</evidence>
<sequence>MVRASRRLHSVTAQTSSRCSKALRCSCKDARVTAETFQNKRTNVRFTVTYKHSRRHKSNRLCAGPSIIDKFLETSARCSKLKQHFQGLSLVVCSSIIIAQAIEYLA</sequence>